<dbReference type="EMBL" id="MU001842">
    <property type="protein sequence ID" value="KAF2796009.1"/>
    <property type="molecule type" value="Genomic_DNA"/>
</dbReference>
<feature type="compositionally biased region" description="Basic and acidic residues" evidence="1">
    <location>
        <begin position="465"/>
        <end position="475"/>
    </location>
</feature>
<evidence type="ECO:0000259" key="3">
    <source>
        <dbReference type="Pfam" id="PF26177"/>
    </source>
</evidence>
<evidence type="ECO:0008006" key="6">
    <source>
        <dbReference type="Google" id="ProtNLM"/>
    </source>
</evidence>
<dbReference type="Pfam" id="PF26176">
    <property type="entry name" value="zf_C2H2_17_2"/>
    <property type="match status" value="1"/>
</dbReference>
<name>A0A6A6XHS4_9PLEO</name>
<dbReference type="InterPro" id="IPR059095">
    <property type="entry name" value="Znf_C2H2_17_2nd"/>
</dbReference>
<dbReference type="Pfam" id="PF26177">
    <property type="entry name" value="zf_C2H2_17_1st"/>
    <property type="match status" value="1"/>
</dbReference>
<reference evidence="4" key="1">
    <citation type="journal article" date="2020" name="Stud. Mycol.">
        <title>101 Dothideomycetes genomes: a test case for predicting lifestyles and emergence of pathogens.</title>
        <authorList>
            <person name="Haridas S."/>
            <person name="Albert R."/>
            <person name="Binder M."/>
            <person name="Bloem J."/>
            <person name="Labutti K."/>
            <person name="Salamov A."/>
            <person name="Andreopoulos B."/>
            <person name="Baker S."/>
            <person name="Barry K."/>
            <person name="Bills G."/>
            <person name="Bluhm B."/>
            <person name="Cannon C."/>
            <person name="Castanera R."/>
            <person name="Culley D."/>
            <person name="Daum C."/>
            <person name="Ezra D."/>
            <person name="Gonzalez J."/>
            <person name="Henrissat B."/>
            <person name="Kuo A."/>
            <person name="Liang C."/>
            <person name="Lipzen A."/>
            <person name="Lutzoni F."/>
            <person name="Magnuson J."/>
            <person name="Mondo S."/>
            <person name="Nolan M."/>
            <person name="Ohm R."/>
            <person name="Pangilinan J."/>
            <person name="Park H.-J."/>
            <person name="Ramirez L."/>
            <person name="Alfaro M."/>
            <person name="Sun H."/>
            <person name="Tritt A."/>
            <person name="Yoshinaga Y."/>
            <person name="Zwiers L.-H."/>
            <person name="Turgeon B."/>
            <person name="Goodwin S."/>
            <person name="Spatafora J."/>
            <person name="Crous P."/>
            <person name="Grigoriev I."/>
        </authorList>
    </citation>
    <scope>NUCLEOTIDE SEQUENCE</scope>
    <source>
        <strain evidence="4">CBS 109.77</strain>
    </source>
</reference>
<evidence type="ECO:0000313" key="4">
    <source>
        <dbReference type="EMBL" id="KAF2796009.1"/>
    </source>
</evidence>
<dbReference type="InterPro" id="IPR059009">
    <property type="entry name" value="Znf_C2H2_17_1st"/>
</dbReference>
<dbReference type="OrthoDB" id="5062908at2759"/>
<keyword evidence="5" id="KW-1185">Reference proteome</keyword>
<proteinExistence type="predicted"/>
<feature type="compositionally biased region" description="Polar residues" evidence="1">
    <location>
        <begin position="233"/>
        <end position="255"/>
    </location>
</feature>
<organism evidence="4 5">
    <name type="scientific">Melanomma pulvis-pyrius CBS 109.77</name>
    <dbReference type="NCBI Taxonomy" id="1314802"/>
    <lineage>
        <taxon>Eukaryota</taxon>
        <taxon>Fungi</taxon>
        <taxon>Dikarya</taxon>
        <taxon>Ascomycota</taxon>
        <taxon>Pezizomycotina</taxon>
        <taxon>Dothideomycetes</taxon>
        <taxon>Pleosporomycetidae</taxon>
        <taxon>Pleosporales</taxon>
        <taxon>Melanommataceae</taxon>
        <taxon>Melanomma</taxon>
    </lineage>
</organism>
<protein>
    <recommendedName>
        <fullName evidence="6">C2H2-type domain-containing protein</fullName>
    </recommendedName>
</protein>
<dbReference type="AlphaFoldDB" id="A0A6A6XHS4"/>
<sequence length="543" mass="60567">MSIRSPDGALTSESFDPLEQFSCVPTKAVNIAKWREDISGATPSDLFFCSLDFQDMNNPDVFELKHDSASEYSMDSAYQSQTSATRRGTTMPEVYQPLAAPDTQTRVNSQFIYSPTLSSDNFNAFTEPQSDMSQMHLPSAAQDVEAGENTFPYANHTSTQDYSPYTTAVQHFPDMGFQQWGSADAQTYNAPFPFVSHPKSSHSLDTTLYLSQDPNEMMFNTQQHLSKPRIDTSVRNSVRSSSYTTQQPLRSSSTHDAGFSFVLSPTSAIPEFEQLLETRTDKEETASNSLAPQSVVDEDELLSPSDAAEAQTMEEEQGKLARSHPLYQAQPDANGKYHCPNEGKAGCAHKPTPLKCNYDKYVDSHLKPFRCNKKACVGVQFSSTACLLRHEREAHGMHGHGSRPHLCHFSDCERSVPGHGFPRRYNLFDHMKRVHDFTGPTNEPSPPAPSQAPTSRKTLSRKRKSTADDGSEKRQKVPKPTAQQQLEQRRGRLQADFLSKKQNIINILTKLSGPNDLRDDIQLTKEVVLLHDISAEFKKSIGG</sequence>
<feature type="domain" description="C2H2-domain containing protein second zinc finger" evidence="2">
    <location>
        <begin position="404"/>
        <end position="435"/>
    </location>
</feature>
<evidence type="ECO:0000256" key="1">
    <source>
        <dbReference type="SAM" id="MobiDB-lite"/>
    </source>
</evidence>
<evidence type="ECO:0000313" key="5">
    <source>
        <dbReference type="Proteomes" id="UP000799757"/>
    </source>
</evidence>
<evidence type="ECO:0000259" key="2">
    <source>
        <dbReference type="Pfam" id="PF26176"/>
    </source>
</evidence>
<feature type="region of interest" description="Disordered" evidence="1">
    <location>
        <begin position="223"/>
        <end position="256"/>
    </location>
</feature>
<feature type="domain" description="C2H2-domain containing protein first zinc finger" evidence="3">
    <location>
        <begin position="367"/>
        <end position="396"/>
    </location>
</feature>
<feature type="region of interest" description="Disordered" evidence="1">
    <location>
        <begin position="435"/>
        <end position="494"/>
    </location>
</feature>
<feature type="region of interest" description="Disordered" evidence="1">
    <location>
        <begin position="279"/>
        <end position="324"/>
    </location>
</feature>
<dbReference type="Proteomes" id="UP000799757">
    <property type="component" value="Unassembled WGS sequence"/>
</dbReference>
<gene>
    <name evidence="4" type="ORF">K505DRAFT_323658</name>
</gene>
<accession>A0A6A6XHS4</accession>